<dbReference type="Proteomes" id="UP000648801">
    <property type="component" value="Unassembled WGS sequence"/>
</dbReference>
<dbReference type="EMBL" id="BMJB01000001">
    <property type="protein sequence ID" value="GGA64821.1"/>
    <property type="molecule type" value="Genomic_DNA"/>
</dbReference>
<evidence type="ECO:0000313" key="2">
    <source>
        <dbReference type="Proteomes" id="UP000648801"/>
    </source>
</evidence>
<proteinExistence type="predicted"/>
<comment type="caution">
    <text evidence="1">The sequence shown here is derived from an EMBL/GenBank/DDBJ whole genome shotgun (WGS) entry which is preliminary data.</text>
</comment>
<dbReference type="AlphaFoldDB" id="A0A916W4B5"/>
<accession>A0A916W4B5</accession>
<reference evidence="1" key="1">
    <citation type="journal article" date="2014" name="Int. J. Syst. Evol. Microbiol.">
        <title>Complete genome sequence of Corynebacterium casei LMG S-19264T (=DSM 44701T), isolated from a smear-ripened cheese.</title>
        <authorList>
            <consortium name="US DOE Joint Genome Institute (JGI-PGF)"/>
            <person name="Walter F."/>
            <person name="Albersmeier A."/>
            <person name="Kalinowski J."/>
            <person name="Ruckert C."/>
        </authorList>
    </citation>
    <scope>NUCLEOTIDE SEQUENCE</scope>
    <source>
        <strain evidence="1">CGMCC 1.15447</strain>
    </source>
</reference>
<sequence length="336" mass="36640">MIENGSIAVNGILSGMGWTEGDHVAGDNSTHYDVSNAQVFVQKVNGWWQFYLQGGAYNLPAIGTPFLSTSDTVKNIYGPFPQGYLKLVKGNYDIKIGALPTLIGAEYTFSFENMNIERGLLWNQENAVNKGIQLDDTYKKLALSVSWNDGYYSNRYTWLWGSATYTFNPVHSLAFIAGGNAGAYAKNTAATPLYLNNEQIYNLIYTYTKGNWVIQPYFQLTDVPTNARIGIIQGAGTKGGAVLATYNFKRGFSLAVRPEYIKTTGSATSGAINLLYGPGSGAFGLTLTPTYHKDAFFMRGEFALVHATNMTLGDAFGPTGQSANQPRGVLETGFIF</sequence>
<name>A0A916W4B5_9BACT</name>
<dbReference type="InterPro" id="IPR011486">
    <property type="entry name" value="BBP2"/>
</dbReference>
<dbReference type="Pfam" id="PF07642">
    <property type="entry name" value="BBP2"/>
    <property type="match status" value="1"/>
</dbReference>
<reference evidence="1" key="2">
    <citation type="submission" date="2020-09" db="EMBL/GenBank/DDBJ databases">
        <authorList>
            <person name="Sun Q."/>
            <person name="Zhou Y."/>
        </authorList>
    </citation>
    <scope>NUCLEOTIDE SEQUENCE</scope>
    <source>
        <strain evidence="1">CGMCC 1.15447</strain>
    </source>
</reference>
<evidence type="ECO:0008006" key="3">
    <source>
        <dbReference type="Google" id="ProtNLM"/>
    </source>
</evidence>
<keyword evidence="2" id="KW-1185">Reference proteome</keyword>
<evidence type="ECO:0000313" key="1">
    <source>
        <dbReference type="EMBL" id="GGA64821.1"/>
    </source>
</evidence>
<gene>
    <name evidence="1" type="ORF">GCM10011507_15580</name>
</gene>
<organism evidence="1 2">
    <name type="scientific">Edaphobacter acidisoli</name>
    <dbReference type="NCBI Taxonomy" id="2040573"/>
    <lineage>
        <taxon>Bacteria</taxon>
        <taxon>Pseudomonadati</taxon>
        <taxon>Acidobacteriota</taxon>
        <taxon>Terriglobia</taxon>
        <taxon>Terriglobales</taxon>
        <taxon>Acidobacteriaceae</taxon>
        <taxon>Edaphobacter</taxon>
    </lineage>
</organism>
<protein>
    <recommendedName>
        <fullName evidence="3">Porin</fullName>
    </recommendedName>
</protein>